<evidence type="ECO:0000259" key="3">
    <source>
        <dbReference type="Pfam" id="PF08281"/>
    </source>
</evidence>
<keyword evidence="5" id="KW-1185">Reference proteome</keyword>
<dbReference type="Gene3D" id="1.10.1740.10">
    <property type="match status" value="1"/>
</dbReference>
<sequence length="292" mass="33127">MEELRARELYKQYKGLLFKLAYQLTGSVTDAEDAVQDVFLKIYDVPPERLANPKAYLCKMVTNRCRDLNKAARKKREEYFGEWLPEPYLASDEDSMDEVVRDDLLSYAMLVLLERLSLAERIVFVLREALGFDYGEIARLTDKSEAGCRKLFSRASAKMGLDQEAPLVREGAGREWVQDFLAALKQGDMDRILSMLDQDVVLVSDGGGKVQAAVKPIQTKDLVARFLLGPIRKAATIEGEVVVEMARLNGQYGMILRSGEGILTVGMLHVQDHFIQNIYIVRNPDKLTRFRK</sequence>
<dbReference type="NCBIfam" id="NF007214">
    <property type="entry name" value="PRK09636.1"/>
    <property type="match status" value="1"/>
</dbReference>
<dbReference type="Pfam" id="PF08281">
    <property type="entry name" value="Sigma70_r4_2"/>
    <property type="match status" value="1"/>
</dbReference>
<dbReference type="InterPro" id="IPR052704">
    <property type="entry name" value="ECF_Sigma-70_Domain"/>
</dbReference>
<dbReference type="NCBIfam" id="TIGR02937">
    <property type="entry name" value="sigma70-ECF"/>
    <property type="match status" value="1"/>
</dbReference>
<dbReference type="InterPro" id="IPR013325">
    <property type="entry name" value="RNA_pol_sigma_r2"/>
</dbReference>
<protein>
    <submittedName>
        <fullName evidence="4">RNA polymerase sigma factor SigJ</fullName>
    </submittedName>
</protein>
<evidence type="ECO:0000259" key="2">
    <source>
        <dbReference type="Pfam" id="PF04542"/>
    </source>
</evidence>
<evidence type="ECO:0000313" key="4">
    <source>
        <dbReference type="EMBL" id="MBB6729502.1"/>
    </source>
</evidence>
<dbReference type="InterPro" id="IPR032710">
    <property type="entry name" value="NTF2-like_dom_sf"/>
</dbReference>
<dbReference type="InterPro" id="IPR007627">
    <property type="entry name" value="RNA_pol_sigma70_r2"/>
</dbReference>
<dbReference type="Gene3D" id="3.10.450.50">
    <property type="match status" value="1"/>
</dbReference>
<dbReference type="InterPro" id="IPR036388">
    <property type="entry name" value="WH-like_DNA-bd_sf"/>
</dbReference>
<dbReference type="SUPFAM" id="SSF54427">
    <property type="entry name" value="NTF2-like"/>
    <property type="match status" value="1"/>
</dbReference>
<feature type="domain" description="RNA polymerase sigma factor 70 region 4 type 2" evidence="3">
    <location>
        <begin position="109"/>
        <end position="159"/>
    </location>
</feature>
<dbReference type="RefSeq" id="WP_185127163.1">
    <property type="nucleotide sequence ID" value="NZ_JACJVO010000001.1"/>
</dbReference>
<dbReference type="Proteomes" id="UP000564644">
    <property type="component" value="Unassembled WGS sequence"/>
</dbReference>
<dbReference type="InterPro" id="IPR013324">
    <property type="entry name" value="RNA_pol_sigma_r3/r4-like"/>
</dbReference>
<organism evidence="4 5">
    <name type="scientific">Cohnella zeiphila</name>
    <dbReference type="NCBI Taxonomy" id="2761120"/>
    <lineage>
        <taxon>Bacteria</taxon>
        <taxon>Bacillati</taxon>
        <taxon>Bacillota</taxon>
        <taxon>Bacilli</taxon>
        <taxon>Bacillales</taxon>
        <taxon>Paenibacillaceae</taxon>
        <taxon>Cohnella</taxon>
    </lineage>
</organism>
<evidence type="ECO:0000256" key="1">
    <source>
        <dbReference type="ARBA" id="ARBA00011344"/>
    </source>
</evidence>
<dbReference type="GO" id="GO:0003677">
    <property type="term" value="F:DNA binding"/>
    <property type="evidence" value="ECO:0007669"/>
    <property type="project" value="InterPro"/>
</dbReference>
<evidence type="ECO:0000313" key="5">
    <source>
        <dbReference type="Proteomes" id="UP000564644"/>
    </source>
</evidence>
<dbReference type="Gene3D" id="1.10.10.10">
    <property type="entry name" value="Winged helix-like DNA-binding domain superfamily/Winged helix DNA-binding domain"/>
    <property type="match status" value="1"/>
</dbReference>
<dbReference type="SUPFAM" id="SSF88946">
    <property type="entry name" value="Sigma2 domain of RNA polymerase sigma factors"/>
    <property type="match status" value="1"/>
</dbReference>
<dbReference type="AlphaFoldDB" id="A0A7X0VTS9"/>
<dbReference type="Pfam" id="PF04542">
    <property type="entry name" value="Sigma70_r2"/>
    <property type="match status" value="1"/>
</dbReference>
<name>A0A7X0VTS9_9BACL</name>
<gene>
    <name evidence="4" type="primary">sigJ</name>
    <name evidence="4" type="ORF">H7C18_01150</name>
</gene>
<dbReference type="PANTHER" id="PTHR30173">
    <property type="entry name" value="SIGMA 19 FACTOR"/>
    <property type="match status" value="1"/>
</dbReference>
<dbReference type="InterPro" id="IPR013249">
    <property type="entry name" value="RNA_pol_sigma70_r4_t2"/>
</dbReference>
<dbReference type="PANTHER" id="PTHR30173:SF36">
    <property type="entry name" value="ECF RNA POLYMERASE SIGMA FACTOR SIGJ"/>
    <property type="match status" value="1"/>
</dbReference>
<comment type="caution">
    <text evidence="4">The sequence shown here is derived from an EMBL/GenBank/DDBJ whole genome shotgun (WGS) entry which is preliminary data.</text>
</comment>
<feature type="domain" description="RNA polymerase sigma-70 region 2" evidence="2">
    <location>
        <begin position="9"/>
        <end position="70"/>
    </location>
</feature>
<accession>A0A7X0VTS9</accession>
<dbReference type="GO" id="GO:0006352">
    <property type="term" value="P:DNA-templated transcription initiation"/>
    <property type="evidence" value="ECO:0007669"/>
    <property type="project" value="InterPro"/>
</dbReference>
<proteinExistence type="predicted"/>
<dbReference type="InterPro" id="IPR014284">
    <property type="entry name" value="RNA_pol_sigma-70_dom"/>
</dbReference>
<dbReference type="GO" id="GO:0016987">
    <property type="term" value="F:sigma factor activity"/>
    <property type="evidence" value="ECO:0007669"/>
    <property type="project" value="InterPro"/>
</dbReference>
<reference evidence="4 5" key="1">
    <citation type="submission" date="2020-08" db="EMBL/GenBank/DDBJ databases">
        <title>Cohnella phylogeny.</title>
        <authorList>
            <person name="Dunlap C."/>
        </authorList>
    </citation>
    <scope>NUCLEOTIDE SEQUENCE [LARGE SCALE GENOMIC DNA]</scope>
    <source>
        <strain evidence="4 5">CBP 2801</strain>
    </source>
</reference>
<comment type="subunit">
    <text evidence="1">Interacts transiently with the RNA polymerase catalytic core formed by RpoA, RpoB, RpoC and RpoZ (2 alpha, 1 beta, 1 beta' and 1 omega subunit) to form the RNA polymerase holoenzyme that can initiate transcription.</text>
</comment>
<dbReference type="EMBL" id="JACJVO010000001">
    <property type="protein sequence ID" value="MBB6729502.1"/>
    <property type="molecule type" value="Genomic_DNA"/>
</dbReference>
<dbReference type="SUPFAM" id="SSF88659">
    <property type="entry name" value="Sigma3 and sigma4 domains of RNA polymerase sigma factors"/>
    <property type="match status" value="1"/>
</dbReference>